<evidence type="ECO:0000256" key="2">
    <source>
        <dbReference type="ARBA" id="ARBA00006027"/>
    </source>
</evidence>
<evidence type="ECO:0000256" key="8">
    <source>
        <dbReference type="ARBA" id="ARBA00023180"/>
    </source>
</evidence>
<keyword evidence="13" id="KW-0732">Signal</keyword>
<dbReference type="Gene3D" id="2.160.20.10">
    <property type="entry name" value="Single-stranded right-handed beta-helix, Pectin lyase-like"/>
    <property type="match status" value="2"/>
</dbReference>
<keyword evidence="6" id="KW-0063">Aspartyl esterase</keyword>
<feature type="compositionally biased region" description="Basic residues" evidence="12">
    <location>
        <begin position="1341"/>
        <end position="1381"/>
    </location>
</feature>
<evidence type="ECO:0000256" key="3">
    <source>
        <dbReference type="ARBA" id="ARBA00007786"/>
    </source>
</evidence>
<feature type="domain" description="Pectinesterase inhibitor" evidence="14">
    <location>
        <begin position="29"/>
        <end position="180"/>
    </location>
</feature>
<keyword evidence="8" id="KW-0325">Glycoprotein</keyword>
<dbReference type="InterPro" id="IPR012334">
    <property type="entry name" value="Pectin_lyas_fold"/>
</dbReference>
<feature type="signal peptide" evidence="13">
    <location>
        <begin position="1"/>
        <end position="25"/>
    </location>
</feature>
<dbReference type="GO" id="GO:0045490">
    <property type="term" value="P:pectin catabolic process"/>
    <property type="evidence" value="ECO:0007669"/>
    <property type="project" value="UniProtKB-UniPathway"/>
</dbReference>
<evidence type="ECO:0000259" key="14">
    <source>
        <dbReference type="SMART" id="SM00856"/>
    </source>
</evidence>
<dbReference type="UniPathway" id="UPA00545">
    <property type="reaction ID" value="UER00823"/>
</dbReference>
<dbReference type="Gene3D" id="1.20.140.40">
    <property type="entry name" value="Invertase/pectin methylesterase inhibitor family protein"/>
    <property type="match status" value="2"/>
</dbReference>
<feature type="active site" evidence="11">
    <location>
        <position position="396"/>
    </location>
</feature>
<dbReference type="InterPro" id="IPR033131">
    <property type="entry name" value="Pectinesterase_Asp_AS"/>
</dbReference>
<dbReference type="GO" id="GO:0042545">
    <property type="term" value="P:cell wall modification"/>
    <property type="evidence" value="ECO:0007669"/>
    <property type="project" value="InterPro"/>
</dbReference>
<dbReference type="CDD" id="cd15798">
    <property type="entry name" value="PMEI-like_3"/>
    <property type="match status" value="2"/>
</dbReference>
<dbReference type="NCBIfam" id="TIGR01614">
    <property type="entry name" value="PME_inhib"/>
    <property type="match status" value="2"/>
</dbReference>
<proteinExistence type="inferred from homology"/>
<evidence type="ECO:0000256" key="7">
    <source>
        <dbReference type="ARBA" id="ARBA00023157"/>
    </source>
</evidence>
<dbReference type="Pfam" id="PF01095">
    <property type="entry name" value="Pectinesterase"/>
    <property type="match status" value="2"/>
</dbReference>
<evidence type="ECO:0000313" key="15">
    <source>
        <dbReference type="EMBL" id="KAA3468711.1"/>
    </source>
</evidence>
<dbReference type="EC" id="3.1.1.11" evidence="4"/>
<accession>A0A5B6VI39</accession>
<dbReference type="InterPro" id="IPR011050">
    <property type="entry name" value="Pectin_lyase_fold/virulence"/>
</dbReference>
<dbReference type="InterPro" id="IPR035513">
    <property type="entry name" value="Invertase/methylesterase_inhib"/>
</dbReference>
<dbReference type="SUPFAM" id="SSF101148">
    <property type="entry name" value="Plant invertase/pectin methylesterase inhibitor"/>
    <property type="match status" value="2"/>
</dbReference>
<dbReference type="FunFam" id="2.160.20.10:FF:000001">
    <property type="entry name" value="Pectinesterase"/>
    <property type="match status" value="2"/>
</dbReference>
<dbReference type="OrthoDB" id="963821at2759"/>
<reference evidence="16" key="1">
    <citation type="journal article" date="2019" name="Plant Biotechnol. J.">
        <title>Genome sequencing of the Australian wild diploid species Gossypium australe highlights disease resistance and delayed gland morphogenesis.</title>
        <authorList>
            <person name="Cai Y."/>
            <person name="Cai X."/>
            <person name="Wang Q."/>
            <person name="Wang P."/>
            <person name="Zhang Y."/>
            <person name="Cai C."/>
            <person name="Xu Y."/>
            <person name="Wang K."/>
            <person name="Zhou Z."/>
            <person name="Wang C."/>
            <person name="Geng S."/>
            <person name="Li B."/>
            <person name="Dong Q."/>
            <person name="Hou Y."/>
            <person name="Wang H."/>
            <person name="Ai P."/>
            <person name="Liu Z."/>
            <person name="Yi F."/>
            <person name="Sun M."/>
            <person name="An G."/>
            <person name="Cheng J."/>
            <person name="Zhang Y."/>
            <person name="Shi Q."/>
            <person name="Xie Y."/>
            <person name="Shi X."/>
            <person name="Chang Y."/>
            <person name="Huang F."/>
            <person name="Chen Y."/>
            <person name="Hong S."/>
            <person name="Mi L."/>
            <person name="Sun Q."/>
            <person name="Zhang L."/>
            <person name="Zhou B."/>
            <person name="Peng R."/>
            <person name="Zhang X."/>
            <person name="Liu F."/>
        </authorList>
    </citation>
    <scope>NUCLEOTIDE SEQUENCE [LARGE SCALE GENOMIC DNA]</scope>
    <source>
        <strain evidence="16">cv. PA1801</strain>
    </source>
</reference>
<dbReference type="SMART" id="SM00856">
    <property type="entry name" value="PMEI"/>
    <property type="match status" value="2"/>
</dbReference>
<dbReference type="GO" id="GO:0030599">
    <property type="term" value="F:pectinesterase activity"/>
    <property type="evidence" value="ECO:0007669"/>
    <property type="project" value="UniProtKB-EC"/>
</dbReference>
<evidence type="ECO:0000256" key="6">
    <source>
        <dbReference type="ARBA" id="ARBA00023085"/>
    </source>
</evidence>
<feature type="region of interest" description="Disordered" evidence="12">
    <location>
        <begin position="1242"/>
        <end position="1391"/>
    </location>
</feature>
<name>A0A5B6VI39_9ROSI</name>
<comment type="catalytic activity">
    <reaction evidence="9">
        <text>[(1-&gt;4)-alpha-D-galacturonosyl methyl ester](n) + n H2O = [(1-&gt;4)-alpha-D-galacturonosyl](n) + n methanol + n H(+)</text>
        <dbReference type="Rhea" id="RHEA:22380"/>
        <dbReference type="Rhea" id="RHEA-COMP:14570"/>
        <dbReference type="Rhea" id="RHEA-COMP:14573"/>
        <dbReference type="ChEBI" id="CHEBI:15377"/>
        <dbReference type="ChEBI" id="CHEBI:15378"/>
        <dbReference type="ChEBI" id="CHEBI:17790"/>
        <dbReference type="ChEBI" id="CHEBI:140522"/>
        <dbReference type="ChEBI" id="CHEBI:140523"/>
        <dbReference type="EC" id="3.1.1.11"/>
    </reaction>
</comment>
<sequence>MAMEMKVSALCIIFLVTILFSESVASFPSSSFNTDSICKHTPHADFCKYLFSSNKLFNTLDYGRVSIHHSLLNARTFLDSINQHFLAHPLKSTSKQAIEDCRFLADQNVDFLSQISDRINSSTDSLDSVEADDLHALLSAALTNVETCLEALESTPSASRIKDRFLQSNGTKSFSVSLAVSKHWVHSSTKPERNHVFHKLIDDTYTPLSVFMSSNDKQTIYEYATGKRDVKTLTNGKITVKQVVMVSHNGDGQFKTINDAITAMPNVTGDSNEYYVIYIPTGVYEEYISIPKYKQNLVLVGGLSTNPTIISGNRSVGDGSTTFSSATLAVFGKKFIAVDITFRNTAGPSKYQAVAVLNGADQSIFSRCTFEGYRNTLYVHSFRQFYVNCHILGTVDFIFGNAAAVIQESYIHARLPLPTQDDVITAQGRTDPSQNTGISIISSFIRANHDLISNMGLTKIYLGRPWKEYSRTVYMSSSLDGLVADEGWKKRDGDFGLSTVYFGEYDNYGLGRDTGDRVDWPGFHNMTKTEARNFTVARFIQGNKWLPATGRKKRIAIIVVSSFLLVAVVVAVTVGVTIQEEDSDYDDGTTDGNKHAQVTSSKKAIKMICQPTTFKKTCEEQLQHEAGNKTDVKDLIQAAFKAAMKYVEQAQANSTLLRDLEKDEGTRSALDACKILLNSTMSEFNKSLELVDKIEVNTVNKLLGDMKIWLSATISNQQACLDGFEKTKSKTEAGEKMKKFLNITMQLSRNGLAIACELSEQLKQLELAGLFERRRLLQDEDQLPVVGHSDWTSFLERNKEWNRRRLLQDEDGLPVIGHSDWTSFLERNKEWNRRRLLQDEDRLPVVGHSDWTSFLERNKEWNRRRLLQDEDGLPVLGHSDWTSFLERNKEWNRRRMLQEGEDLSVIGHRDIDLEIPAGARRLMSTDLKPDLIVAQDGSGDCKTLNEAKQRIPSGSTKPFVIYVKAGVYAENIEFTSDLTHVVLVGDGKEKTKITGNISTGPDGKPTTYFTATVGVDGDHFFAKNIAFENSAGPLKAQAVALRLQSDFGVFYNCSIDGYQDTLYVFSKRQFFRECTISGTIDFVFGDSAAVFQKCKFLVRKPQSGQQNVVTAQKRLDHNQPTAFVIMDSEIIPDAELAPVKNEFPAFLGRPWGKLSRAIIMQTYIDDMVHPEGWTNWDPKEPTNLCQYAEFNNTGPGASTSLRVKWAGVRLLNDAEAINYTPPKFFDVGDAWIKESGVPYTPDLSTGKAEDKGLIPTSPDVPASKPENNGFIPTSPDVPASKPENNGFIPTSPDVSASKPETSGLIPISPDLSASKPENNGVIPISPNLSTSKAAHKGEIKLKKHKHKKKKHHGKGKKHHGKGKKHHGKGKKKGKKSKKHHGKVEAKSIIQA</sequence>
<evidence type="ECO:0000256" key="4">
    <source>
        <dbReference type="ARBA" id="ARBA00013229"/>
    </source>
</evidence>
<keyword evidence="7" id="KW-1015">Disulfide bond</keyword>
<keyword evidence="16" id="KW-1185">Reference proteome</keyword>
<organism evidence="15 16">
    <name type="scientific">Gossypium australe</name>
    <dbReference type="NCBI Taxonomy" id="47621"/>
    <lineage>
        <taxon>Eukaryota</taxon>
        <taxon>Viridiplantae</taxon>
        <taxon>Streptophyta</taxon>
        <taxon>Embryophyta</taxon>
        <taxon>Tracheophyta</taxon>
        <taxon>Spermatophyta</taxon>
        <taxon>Magnoliopsida</taxon>
        <taxon>eudicotyledons</taxon>
        <taxon>Gunneridae</taxon>
        <taxon>Pentapetalae</taxon>
        <taxon>rosids</taxon>
        <taxon>malvids</taxon>
        <taxon>Malvales</taxon>
        <taxon>Malvaceae</taxon>
        <taxon>Malvoideae</taxon>
        <taxon>Gossypium</taxon>
    </lineage>
</organism>
<feature type="active site" evidence="11">
    <location>
        <position position="1081"/>
    </location>
</feature>
<dbReference type="Proteomes" id="UP000325315">
    <property type="component" value="Unassembled WGS sequence"/>
</dbReference>
<keyword evidence="5" id="KW-0378">Hydrolase</keyword>
<evidence type="ECO:0000313" key="16">
    <source>
        <dbReference type="Proteomes" id="UP000325315"/>
    </source>
</evidence>
<dbReference type="GO" id="GO:0004857">
    <property type="term" value="F:enzyme inhibitor activity"/>
    <property type="evidence" value="ECO:0007669"/>
    <property type="project" value="InterPro"/>
</dbReference>
<comment type="function">
    <text evidence="10">Acts in the modification of cell walls via demethylesterification of cell wall pectin.</text>
</comment>
<evidence type="ECO:0000256" key="12">
    <source>
        <dbReference type="SAM" id="MobiDB-lite"/>
    </source>
</evidence>
<comment type="similarity">
    <text evidence="3">In the C-terminal section; belongs to the pectinesterase family.</text>
</comment>
<feature type="domain" description="Pectinesterase inhibitor" evidence="14">
    <location>
        <begin position="600"/>
        <end position="754"/>
    </location>
</feature>
<evidence type="ECO:0000256" key="10">
    <source>
        <dbReference type="ARBA" id="ARBA00057335"/>
    </source>
</evidence>
<evidence type="ECO:0000256" key="1">
    <source>
        <dbReference type="ARBA" id="ARBA00005184"/>
    </source>
</evidence>
<gene>
    <name evidence="15" type="ORF">EPI10_014577</name>
</gene>
<dbReference type="FunFam" id="1.20.140.40:FF:000001">
    <property type="entry name" value="Pectinesterase"/>
    <property type="match status" value="1"/>
</dbReference>
<evidence type="ECO:0000256" key="9">
    <source>
        <dbReference type="ARBA" id="ARBA00047928"/>
    </source>
</evidence>
<comment type="caution">
    <text evidence="15">The sequence shown here is derived from an EMBL/GenBank/DDBJ whole genome shotgun (WGS) entry which is preliminary data.</text>
</comment>
<comment type="similarity">
    <text evidence="2">In the N-terminal section; belongs to the PMEI family.</text>
</comment>
<comment type="pathway">
    <text evidence="1">Glycan metabolism; pectin degradation; 2-dehydro-3-deoxy-D-gluconate from pectin: step 1/5.</text>
</comment>
<dbReference type="SUPFAM" id="SSF51126">
    <property type="entry name" value="Pectin lyase-like"/>
    <property type="match status" value="2"/>
</dbReference>
<protein>
    <recommendedName>
        <fullName evidence="4">pectinesterase</fullName>
        <ecNumber evidence="4">3.1.1.11</ecNumber>
    </recommendedName>
</protein>
<dbReference type="Pfam" id="PF04043">
    <property type="entry name" value="PMEI"/>
    <property type="match status" value="2"/>
</dbReference>
<evidence type="ECO:0000256" key="11">
    <source>
        <dbReference type="PROSITE-ProRule" id="PRU10040"/>
    </source>
</evidence>
<dbReference type="PANTHER" id="PTHR31707">
    <property type="entry name" value="PECTINESTERASE"/>
    <property type="match status" value="1"/>
</dbReference>
<dbReference type="InterPro" id="IPR000070">
    <property type="entry name" value="Pectinesterase_cat"/>
</dbReference>
<evidence type="ECO:0000256" key="13">
    <source>
        <dbReference type="SAM" id="SignalP"/>
    </source>
</evidence>
<dbReference type="PROSITE" id="PS00503">
    <property type="entry name" value="PECTINESTERASE_2"/>
    <property type="match status" value="2"/>
</dbReference>
<dbReference type="EMBL" id="SMMG02000006">
    <property type="protein sequence ID" value="KAA3468711.1"/>
    <property type="molecule type" value="Genomic_DNA"/>
</dbReference>
<evidence type="ECO:0000256" key="5">
    <source>
        <dbReference type="ARBA" id="ARBA00022801"/>
    </source>
</evidence>
<dbReference type="InterPro" id="IPR006501">
    <property type="entry name" value="Pectinesterase_inhib_dom"/>
</dbReference>
<feature type="chain" id="PRO_5022863978" description="pectinesterase" evidence="13">
    <location>
        <begin position="26"/>
        <end position="1391"/>
    </location>
</feature>